<accession>A0A7R9J1A3</accession>
<gene>
    <name evidence="2" type="ORF">TCMB3V08_LOCUS3378</name>
</gene>
<name>A0A7R9J1A3_TIMCA</name>
<dbReference type="EMBL" id="OE180158">
    <property type="protein sequence ID" value="CAD7570682.1"/>
    <property type="molecule type" value="Genomic_DNA"/>
</dbReference>
<dbReference type="FunFam" id="2.60.120.10:FF:000042">
    <property type="entry name" value="Hypoxia-inducible factor 1-alpha inhibitor"/>
    <property type="match status" value="1"/>
</dbReference>
<dbReference type="SMART" id="SM00558">
    <property type="entry name" value="JmjC"/>
    <property type="match status" value="1"/>
</dbReference>
<feature type="domain" description="JmjC" evidence="1">
    <location>
        <begin position="187"/>
        <end position="346"/>
    </location>
</feature>
<reference evidence="2" key="1">
    <citation type="submission" date="2020-11" db="EMBL/GenBank/DDBJ databases">
        <authorList>
            <person name="Tran Van P."/>
        </authorList>
    </citation>
    <scope>NUCLEOTIDE SEQUENCE</scope>
</reference>
<evidence type="ECO:0000259" key="1">
    <source>
        <dbReference type="PROSITE" id="PS51184"/>
    </source>
</evidence>
<dbReference type="AlphaFoldDB" id="A0A7R9J1A3"/>
<sequence length="381" mass="45038">MTEKKNWDDTQIRKYDIQLEQIPRLNVDDPKIDELIAANHFPALVANTLVELSSTAEDWEIEVRISRRLLYHFYWGTLCLYRPVSLLYCLYIFCKRPVVITDTNLVGPALHWDLEYLEQHMGGGDYTVFLSRNHKFKYYDEKKSSHDFSPPTRRVDMKLAEFARRVRNWRRGDERLYLQQALNNTVGPAIVQDFLNFRWDWINSKQKSHSWGSLSSNLLLIALEGNVTPCHYDEQQNLFAQIRGHKRCVLFPPEQFECFYPYPVFHPHDRQSQVDFEHPDFIRFPKFKNAKGQEAVLGPGDVLYIPIYWWHHVESLMRGDYTLSINFWYKAGPTGQVEYPLKEYQKVAIMRNVEKMLVEALQDPQEVGPLLRSLVLGRYTE</sequence>
<dbReference type="SUPFAM" id="SSF51197">
    <property type="entry name" value="Clavaminate synthase-like"/>
    <property type="match status" value="1"/>
</dbReference>
<dbReference type="GO" id="GO:0071532">
    <property type="term" value="F:ankyrin repeat binding"/>
    <property type="evidence" value="ECO:0007669"/>
    <property type="project" value="TreeGrafter"/>
</dbReference>
<protein>
    <submittedName>
        <fullName evidence="2">(California timema) hypothetical protein</fullName>
    </submittedName>
</protein>
<organism evidence="2">
    <name type="scientific">Timema californicum</name>
    <name type="common">California timema</name>
    <name type="synonym">Walking stick</name>
    <dbReference type="NCBI Taxonomy" id="61474"/>
    <lineage>
        <taxon>Eukaryota</taxon>
        <taxon>Metazoa</taxon>
        <taxon>Ecdysozoa</taxon>
        <taxon>Arthropoda</taxon>
        <taxon>Hexapoda</taxon>
        <taxon>Insecta</taxon>
        <taxon>Pterygota</taxon>
        <taxon>Neoptera</taxon>
        <taxon>Polyneoptera</taxon>
        <taxon>Phasmatodea</taxon>
        <taxon>Timematodea</taxon>
        <taxon>Timematoidea</taxon>
        <taxon>Timematidae</taxon>
        <taxon>Timema</taxon>
    </lineage>
</organism>
<dbReference type="Gene3D" id="1.10.287.1010">
    <property type="entry name" value="Clavaminate synthase-like"/>
    <property type="match status" value="1"/>
</dbReference>
<dbReference type="GO" id="GO:0005634">
    <property type="term" value="C:nucleus"/>
    <property type="evidence" value="ECO:0007669"/>
    <property type="project" value="TreeGrafter"/>
</dbReference>
<dbReference type="InterPro" id="IPR014710">
    <property type="entry name" value="RmlC-like_jellyroll"/>
</dbReference>
<dbReference type="PANTHER" id="PTHR12461">
    <property type="entry name" value="HYPOXIA-INDUCIBLE FACTOR 1 ALPHA INHIBITOR-RELATED"/>
    <property type="match status" value="1"/>
</dbReference>
<dbReference type="GO" id="GO:0045746">
    <property type="term" value="P:negative regulation of Notch signaling pathway"/>
    <property type="evidence" value="ECO:0007669"/>
    <property type="project" value="TreeGrafter"/>
</dbReference>
<dbReference type="Gene3D" id="2.60.120.10">
    <property type="entry name" value="Jelly Rolls"/>
    <property type="match status" value="1"/>
</dbReference>
<dbReference type="InterPro" id="IPR003347">
    <property type="entry name" value="JmjC_dom"/>
</dbReference>
<dbReference type="GO" id="GO:0036139">
    <property type="term" value="F:peptidyl-histidine dioxygenase activity"/>
    <property type="evidence" value="ECO:0007669"/>
    <property type="project" value="TreeGrafter"/>
</dbReference>
<dbReference type="GO" id="GO:0036140">
    <property type="term" value="F:[protein]-asparagine 3-dioxygenase activity"/>
    <property type="evidence" value="ECO:0007669"/>
    <property type="project" value="TreeGrafter"/>
</dbReference>
<evidence type="ECO:0000313" key="2">
    <source>
        <dbReference type="EMBL" id="CAD7570682.1"/>
    </source>
</evidence>
<dbReference type="InterPro" id="IPR041667">
    <property type="entry name" value="Cupin_8"/>
</dbReference>
<dbReference type="InterPro" id="IPR027452">
    <property type="entry name" value="FIH-1_dom_II"/>
</dbReference>
<proteinExistence type="predicted"/>
<dbReference type="PANTHER" id="PTHR12461:SF105">
    <property type="entry name" value="HYPOXIA-INDUCIBLE FACTOR 1-ALPHA INHIBITOR"/>
    <property type="match status" value="1"/>
</dbReference>
<dbReference type="PROSITE" id="PS51184">
    <property type="entry name" value="JMJC"/>
    <property type="match status" value="1"/>
</dbReference>
<dbReference type="GO" id="GO:0005737">
    <property type="term" value="C:cytoplasm"/>
    <property type="evidence" value="ECO:0007669"/>
    <property type="project" value="TreeGrafter"/>
</dbReference>
<dbReference type="Pfam" id="PF13621">
    <property type="entry name" value="Cupin_8"/>
    <property type="match status" value="1"/>
</dbReference>